<keyword evidence="2" id="KW-0812">Transmembrane</keyword>
<dbReference type="EMBL" id="BMJY01000002">
    <property type="protein sequence ID" value="GGH36419.1"/>
    <property type="molecule type" value="Genomic_DNA"/>
</dbReference>
<keyword evidence="2" id="KW-1133">Transmembrane helix</keyword>
<keyword evidence="4" id="KW-1185">Reference proteome</keyword>
<evidence type="ECO:0000313" key="4">
    <source>
        <dbReference type="Proteomes" id="UP000657592"/>
    </source>
</evidence>
<dbReference type="RefSeq" id="WP_188754734.1">
    <property type="nucleotide sequence ID" value="NZ_BMJY01000002.1"/>
</dbReference>
<dbReference type="AlphaFoldDB" id="A0A917ICZ9"/>
<gene>
    <name evidence="3" type="ORF">GCM10010921_05550</name>
</gene>
<reference evidence="3" key="1">
    <citation type="journal article" date="2014" name="Int. J. Syst. Evol. Microbiol.">
        <title>Complete genome sequence of Corynebacterium casei LMG S-19264T (=DSM 44701T), isolated from a smear-ripened cheese.</title>
        <authorList>
            <consortium name="US DOE Joint Genome Institute (JGI-PGF)"/>
            <person name="Walter F."/>
            <person name="Albersmeier A."/>
            <person name="Kalinowski J."/>
            <person name="Ruckert C."/>
        </authorList>
    </citation>
    <scope>NUCLEOTIDE SEQUENCE</scope>
    <source>
        <strain evidence="3">CGMCC 1.15794</strain>
    </source>
</reference>
<accession>A0A917ICZ9</accession>
<reference evidence="3" key="2">
    <citation type="submission" date="2020-09" db="EMBL/GenBank/DDBJ databases">
        <authorList>
            <person name="Sun Q."/>
            <person name="Zhou Y."/>
        </authorList>
    </citation>
    <scope>NUCLEOTIDE SEQUENCE</scope>
    <source>
        <strain evidence="3">CGMCC 1.15794</strain>
    </source>
</reference>
<organism evidence="3 4">
    <name type="scientific">Microbacterium album</name>
    <dbReference type="NCBI Taxonomy" id="2053191"/>
    <lineage>
        <taxon>Bacteria</taxon>
        <taxon>Bacillati</taxon>
        <taxon>Actinomycetota</taxon>
        <taxon>Actinomycetes</taxon>
        <taxon>Micrococcales</taxon>
        <taxon>Microbacteriaceae</taxon>
        <taxon>Microbacterium</taxon>
    </lineage>
</organism>
<name>A0A917ICZ9_9MICO</name>
<dbReference type="Proteomes" id="UP000657592">
    <property type="component" value="Unassembled WGS sequence"/>
</dbReference>
<sequence length="81" mass="8647">MGGDYIGPMGLGIGMMIFAIILYLGIFALSLWIFYLIIRTAVKHGILKADEERAARGAYGAPRPGATHYPGGAHGYGRPVP</sequence>
<protein>
    <submittedName>
        <fullName evidence="3">Uncharacterized protein</fullName>
    </submittedName>
</protein>
<comment type="caution">
    <text evidence="3">The sequence shown here is derived from an EMBL/GenBank/DDBJ whole genome shotgun (WGS) entry which is preliminary data.</text>
</comment>
<feature type="transmembrane region" description="Helical" evidence="2">
    <location>
        <begin position="12"/>
        <end position="38"/>
    </location>
</feature>
<evidence type="ECO:0000256" key="2">
    <source>
        <dbReference type="SAM" id="Phobius"/>
    </source>
</evidence>
<evidence type="ECO:0000313" key="3">
    <source>
        <dbReference type="EMBL" id="GGH36419.1"/>
    </source>
</evidence>
<keyword evidence="2" id="KW-0472">Membrane</keyword>
<evidence type="ECO:0000256" key="1">
    <source>
        <dbReference type="SAM" id="MobiDB-lite"/>
    </source>
</evidence>
<feature type="region of interest" description="Disordered" evidence="1">
    <location>
        <begin position="58"/>
        <end position="81"/>
    </location>
</feature>
<proteinExistence type="predicted"/>